<evidence type="ECO:0000313" key="3">
    <source>
        <dbReference type="Proteomes" id="UP001374535"/>
    </source>
</evidence>
<reference evidence="2 3" key="1">
    <citation type="journal article" date="2023" name="Life. Sci Alliance">
        <title>Evolutionary insights into 3D genome organization and epigenetic landscape of Vigna mungo.</title>
        <authorList>
            <person name="Junaid A."/>
            <person name="Singh B."/>
            <person name="Bhatia S."/>
        </authorList>
    </citation>
    <scope>NUCLEOTIDE SEQUENCE [LARGE SCALE GENOMIC DNA]</scope>
    <source>
        <strain evidence="2">Urdbean</strain>
    </source>
</reference>
<sequence length="115" mass="12359">MVAHLLPNLLCALTIASSSSGVKGRCSTSGESWLHHRSRHDLPDRPGIDLLITVQFLGPRACTSLCSASSSSGLHGPLIRSISLLPVAMLAEFNHKNKIKKISKLKFMRGVLCGL</sequence>
<dbReference type="EMBL" id="CP144690">
    <property type="protein sequence ID" value="WVY91399.1"/>
    <property type="molecule type" value="Genomic_DNA"/>
</dbReference>
<dbReference type="Proteomes" id="UP001374535">
    <property type="component" value="Chromosome 11"/>
</dbReference>
<proteinExistence type="predicted"/>
<accession>A0AAQ3MI35</accession>
<dbReference type="AlphaFoldDB" id="A0AAQ3MI35"/>
<protein>
    <recommendedName>
        <fullName evidence="4">Secreted protein</fullName>
    </recommendedName>
</protein>
<keyword evidence="1" id="KW-0732">Signal</keyword>
<evidence type="ECO:0008006" key="4">
    <source>
        <dbReference type="Google" id="ProtNLM"/>
    </source>
</evidence>
<feature type="chain" id="PRO_5042970925" description="Secreted protein" evidence="1">
    <location>
        <begin position="25"/>
        <end position="115"/>
    </location>
</feature>
<evidence type="ECO:0000313" key="2">
    <source>
        <dbReference type="EMBL" id="WVY91399.1"/>
    </source>
</evidence>
<keyword evidence="3" id="KW-1185">Reference proteome</keyword>
<evidence type="ECO:0000256" key="1">
    <source>
        <dbReference type="SAM" id="SignalP"/>
    </source>
</evidence>
<gene>
    <name evidence="2" type="ORF">V8G54_036913</name>
</gene>
<organism evidence="2 3">
    <name type="scientific">Vigna mungo</name>
    <name type="common">Black gram</name>
    <name type="synonym">Phaseolus mungo</name>
    <dbReference type="NCBI Taxonomy" id="3915"/>
    <lineage>
        <taxon>Eukaryota</taxon>
        <taxon>Viridiplantae</taxon>
        <taxon>Streptophyta</taxon>
        <taxon>Embryophyta</taxon>
        <taxon>Tracheophyta</taxon>
        <taxon>Spermatophyta</taxon>
        <taxon>Magnoliopsida</taxon>
        <taxon>eudicotyledons</taxon>
        <taxon>Gunneridae</taxon>
        <taxon>Pentapetalae</taxon>
        <taxon>rosids</taxon>
        <taxon>fabids</taxon>
        <taxon>Fabales</taxon>
        <taxon>Fabaceae</taxon>
        <taxon>Papilionoideae</taxon>
        <taxon>50 kb inversion clade</taxon>
        <taxon>NPAAA clade</taxon>
        <taxon>indigoferoid/millettioid clade</taxon>
        <taxon>Phaseoleae</taxon>
        <taxon>Vigna</taxon>
    </lineage>
</organism>
<feature type="signal peptide" evidence="1">
    <location>
        <begin position="1"/>
        <end position="24"/>
    </location>
</feature>
<name>A0AAQ3MI35_VIGMU</name>